<reference evidence="1" key="1">
    <citation type="journal article" date="2015" name="Nature">
        <title>Complex archaea that bridge the gap between prokaryotes and eukaryotes.</title>
        <authorList>
            <person name="Spang A."/>
            <person name="Saw J.H."/>
            <person name="Jorgensen S.L."/>
            <person name="Zaremba-Niedzwiedzka K."/>
            <person name="Martijn J."/>
            <person name="Lind A.E."/>
            <person name="van Eijk R."/>
            <person name="Schleper C."/>
            <person name="Guy L."/>
            <person name="Ettema T.J."/>
        </authorList>
    </citation>
    <scope>NUCLEOTIDE SEQUENCE</scope>
</reference>
<proteinExistence type="predicted"/>
<evidence type="ECO:0000313" key="1">
    <source>
        <dbReference type="EMBL" id="KKL64982.1"/>
    </source>
</evidence>
<protein>
    <submittedName>
        <fullName evidence="1">Uncharacterized protein</fullName>
    </submittedName>
</protein>
<gene>
    <name evidence="1" type="ORF">LCGC14_2159510</name>
</gene>
<dbReference type="EMBL" id="LAZR01027676">
    <property type="protein sequence ID" value="KKL64982.1"/>
    <property type="molecule type" value="Genomic_DNA"/>
</dbReference>
<name>A0A0F9GPA7_9ZZZZ</name>
<sequence>MYFFSHTDPDEPPYVRPEWLSKVLRMAQRYKVRIGKIYTEAISVETRHKSRLQNFMLDLNLNQEIKSYRPLIDMSSWDNPQPVFPRIRPTLYYVVIEEEDIDVD</sequence>
<dbReference type="AlphaFoldDB" id="A0A0F9GPA7"/>
<organism evidence="1">
    <name type="scientific">marine sediment metagenome</name>
    <dbReference type="NCBI Taxonomy" id="412755"/>
    <lineage>
        <taxon>unclassified sequences</taxon>
        <taxon>metagenomes</taxon>
        <taxon>ecological metagenomes</taxon>
    </lineage>
</organism>
<accession>A0A0F9GPA7</accession>
<comment type="caution">
    <text evidence="1">The sequence shown here is derived from an EMBL/GenBank/DDBJ whole genome shotgun (WGS) entry which is preliminary data.</text>
</comment>